<reference evidence="1" key="1">
    <citation type="submission" date="2022-05" db="EMBL/GenBank/DDBJ databases">
        <title>Novel bacterial taxa in a minimal lignocellulolytic consortium and its capacity to transform plastics disclosed by genome-resolved metagenomics.</title>
        <authorList>
            <person name="Rodriguez C.A.D."/>
            <person name="Diaz-Garcia L."/>
            <person name="Herrera K."/>
            <person name="Tarazona N.A."/>
            <person name="Sproer C."/>
            <person name="Overmann J."/>
            <person name="Jimenez D.J."/>
        </authorList>
    </citation>
    <scope>NUCLEOTIDE SEQUENCE</scope>
    <source>
        <strain evidence="1">MAG5</strain>
    </source>
</reference>
<protein>
    <submittedName>
        <fullName evidence="1">Uncharacterized protein</fullName>
    </submittedName>
</protein>
<evidence type="ECO:0000313" key="2">
    <source>
        <dbReference type="Proteomes" id="UP001056756"/>
    </source>
</evidence>
<dbReference type="Proteomes" id="UP001056756">
    <property type="component" value="Chromosome"/>
</dbReference>
<organism evidence="1 2">
    <name type="scientific">Candidatus Pristimantibacillus lignocellulolyticus</name>
    <dbReference type="NCBI Taxonomy" id="2994561"/>
    <lineage>
        <taxon>Bacteria</taxon>
        <taxon>Bacillati</taxon>
        <taxon>Bacillota</taxon>
        <taxon>Bacilli</taxon>
        <taxon>Bacillales</taxon>
        <taxon>Paenibacillaceae</taxon>
        <taxon>Candidatus Pristimantibacillus</taxon>
    </lineage>
</organism>
<gene>
    <name evidence="1" type="ORF">NAG76_16270</name>
</gene>
<proteinExistence type="predicted"/>
<dbReference type="KEGG" id="plig:NAG76_16270"/>
<dbReference type="EMBL" id="CP097899">
    <property type="protein sequence ID" value="URN93376.1"/>
    <property type="molecule type" value="Genomic_DNA"/>
</dbReference>
<evidence type="ECO:0000313" key="1">
    <source>
        <dbReference type="EMBL" id="URN93376.1"/>
    </source>
</evidence>
<name>A0A9J6ZBR6_9BACL</name>
<dbReference type="AlphaFoldDB" id="A0A9J6ZBR6"/>
<accession>A0A9J6ZBR6</accession>
<sequence>MRTEDQIKRKIYELQQAKNASTHEDRTKVLESQILILEWVLNNPTESYHA</sequence>